<dbReference type="PANTHER" id="PTHR33376">
    <property type="match status" value="1"/>
</dbReference>
<feature type="non-terminal residue" evidence="4">
    <location>
        <position position="1"/>
    </location>
</feature>
<dbReference type="InterPro" id="IPR004682">
    <property type="entry name" value="TRAP_DctP"/>
</dbReference>
<comment type="similarity">
    <text evidence="1">Belongs to the bacterial solute-binding protein 7 family.</text>
</comment>
<dbReference type="GO" id="GO:0030288">
    <property type="term" value="C:outer membrane-bounded periplasmic space"/>
    <property type="evidence" value="ECO:0007669"/>
    <property type="project" value="InterPro"/>
</dbReference>
<dbReference type="PANTHER" id="PTHR33376:SF7">
    <property type="entry name" value="C4-DICARBOXYLATE-BINDING PROTEIN DCTB"/>
    <property type="match status" value="1"/>
</dbReference>
<keyword evidence="2" id="KW-0813">Transport</keyword>
<protein>
    <recommendedName>
        <fullName evidence="5">TRAP transporter substrate-binding protein</fullName>
    </recommendedName>
</protein>
<comment type="caution">
    <text evidence="4">The sequence shown here is derived from an EMBL/GenBank/DDBJ whole genome shotgun (WGS) entry which is preliminary data.</text>
</comment>
<dbReference type="Gene3D" id="3.40.190.170">
    <property type="entry name" value="Bacterial extracellular solute-binding protein, family 7"/>
    <property type="match status" value="1"/>
</dbReference>
<keyword evidence="3" id="KW-0732">Signal</keyword>
<reference evidence="4" key="1">
    <citation type="journal article" date="2014" name="Front. Microbiol.">
        <title>High frequency of phylogenetically diverse reductive dehalogenase-homologous genes in deep subseafloor sedimentary metagenomes.</title>
        <authorList>
            <person name="Kawai M."/>
            <person name="Futagami T."/>
            <person name="Toyoda A."/>
            <person name="Takaki Y."/>
            <person name="Nishi S."/>
            <person name="Hori S."/>
            <person name="Arai W."/>
            <person name="Tsubouchi T."/>
            <person name="Morono Y."/>
            <person name="Uchiyama I."/>
            <person name="Ito T."/>
            <person name="Fujiyama A."/>
            <person name="Inagaki F."/>
            <person name="Takami H."/>
        </authorList>
    </citation>
    <scope>NUCLEOTIDE SEQUENCE</scope>
    <source>
        <strain evidence="4">Expedition CK06-06</strain>
    </source>
</reference>
<proteinExistence type="inferred from homology"/>
<feature type="non-terminal residue" evidence="4">
    <location>
        <position position="285"/>
    </location>
</feature>
<accession>X1FX63</accession>
<dbReference type="NCBIfam" id="NF037995">
    <property type="entry name" value="TRAP_S1"/>
    <property type="match status" value="1"/>
</dbReference>
<evidence type="ECO:0000256" key="2">
    <source>
        <dbReference type="ARBA" id="ARBA00022448"/>
    </source>
</evidence>
<sequence>PGHVAFEKFKELVEERSNGRIKVDVYPDGALGGERDVIEGLQLGTIEMSMPSNAPLTAFVPSLNLFELPFLFANDEHFNAVMNSEVALGFDKDLSEAGIHLLGFGYIGLRNIMTTEKAINSIEDLKGLKIRLMENPAHLDAFEAWGASPLPMAYAELYTSLETGAIDGAEAANSNYWGKKFYEVAPNWAMVGWMRLVGPIIMSKIFYDKLPSDLQKIVDDAGIEIAQFMRELYVKSDDETLVLLKEWGIKITTPDRAPFVEASQVVYDKWADKVGGRERIDAILN</sequence>
<dbReference type="CDD" id="cd13603">
    <property type="entry name" value="PBP2_TRAP_Siap_TeaA_like"/>
    <property type="match status" value="1"/>
</dbReference>
<dbReference type="GO" id="GO:0055085">
    <property type="term" value="P:transmembrane transport"/>
    <property type="evidence" value="ECO:0007669"/>
    <property type="project" value="InterPro"/>
</dbReference>
<dbReference type="Pfam" id="PF03480">
    <property type="entry name" value="DctP"/>
    <property type="match status" value="1"/>
</dbReference>
<name>X1FX63_9ZZZZ</name>
<organism evidence="4">
    <name type="scientific">marine sediment metagenome</name>
    <dbReference type="NCBI Taxonomy" id="412755"/>
    <lineage>
        <taxon>unclassified sequences</taxon>
        <taxon>metagenomes</taxon>
        <taxon>ecological metagenomes</taxon>
    </lineage>
</organism>
<evidence type="ECO:0000313" key="4">
    <source>
        <dbReference type="EMBL" id="GAH49582.1"/>
    </source>
</evidence>
<dbReference type="NCBIfam" id="TIGR00787">
    <property type="entry name" value="dctP"/>
    <property type="match status" value="1"/>
</dbReference>
<dbReference type="AlphaFoldDB" id="X1FX63"/>
<dbReference type="InterPro" id="IPR038404">
    <property type="entry name" value="TRAP_DctP_sf"/>
</dbReference>
<dbReference type="InterPro" id="IPR018389">
    <property type="entry name" value="DctP_fam"/>
</dbReference>
<evidence type="ECO:0008006" key="5">
    <source>
        <dbReference type="Google" id="ProtNLM"/>
    </source>
</evidence>
<dbReference type="EMBL" id="BARU01020489">
    <property type="protein sequence ID" value="GAH49582.1"/>
    <property type="molecule type" value="Genomic_DNA"/>
</dbReference>
<evidence type="ECO:0000256" key="1">
    <source>
        <dbReference type="ARBA" id="ARBA00009023"/>
    </source>
</evidence>
<gene>
    <name evidence="4" type="ORF">S03H2_33640</name>
</gene>
<evidence type="ECO:0000256" key="3">
    <source>
        <dbReference type="ARBA" id="ARBA00022729"/>
    </source>
</evidence>